<dbReference type="Pfam" id="PF05258">
    <property type="entry name" value="DciA"/>
    <property type="match status" value="1"/>
</dbReference>
<proteinExistence type="predicted"/>
<gene>
    <name evidence="1" type="ORF">I2H31_20635</name>
</gene>
<dbReference type="EMBL" id="JADQDM010000015">
    <property type="protein sequence ID" value="MBF9223524.1"/>
    <property type="molecule type" value="Genomic_DNA"/>
</dbReference>
<dbReference type="PANTHER" id="PTHR36456:SF1">
    <property type="entry name" value="UPF0232 PROTEIN SCO3875"/>
    <property type="match status" value="1"/>
</dbReference>
<evidence type="ECO:0000313" key="2">
    <source>
        <dbReference type="Proteomes" id="UP000618931"/>
    </source>
</evidence>
<dbReference type="InterPro" id="IPR007922">
    <property type="entry name" value="DciA-like"/>
</dbReference>
<accession>A0ABS0I984</accession>
<name>A0ABS0I984_9BACT</name>
<dbReference type="PANTHER" id="PTHR36456">
    <property type="entry name" value="UPF0232 PROTEIN SCO3875"/>
    <property type="match status" value="1"/>
</dbReference>
<evidence type="ECO:0000313" key="1">
    <source>
        <dbReference type="EMBL" id="MBF9223524.1"/>
    </source>
</evidence>
<protein>
    <submittedName>
        <fullName evidence="1">DUF721 domain-containing protein</fullName>
    </submittedName>
</protein>
<organism evidence="1 2">
    <name type="scientific">Hymenobacter ruricola</name>
    <dbReference type="NCBI Taxonomy" id="2791023"/>
    <lineage>
        <taxon>Bacteria</taxon>
        <taxon>Pseudomonadati</taxon>
        <taxon>Bacteroidota</taxon>
        <taxon>Cytophagia</taxon>
        <taxon>Cytophagales</taxon>
        <taxon>Hymenobacteraceae</taxon>
        <taxon>Hymenobacter</taxon>
    </lineage>
</organism>
<comment type="caution">
    <text evidence="1">The sequence shown here is derived from an EMBL/GenBank/DDBJ whole genome shotgun (WGS) entry which is preliminary data.</text>
</comment>
<keyword evidence="2" id="KW-1185">Reference proteome</keyword>
<reference evidence="1 2" key="1">
    <citation type="submission" date="2020-11" db="EMBL/GenBank/DDBJ databases">
        <authorList>
            <person name="Kim M.K."/>
        </authorList>
    </citation>
    <scope>NUCLEOTIDE SEQUENCE [LARGE SCALE GENOMIC DNA]</scope>
    <source>
        <strain evidence="1 2">BT662</strain>
    </source>
</reference>
<sequence>MEPLHLPSGVQALPLLPQKRAFPLLLWPGCIVKKPSSPPSRSGDISLKEGLEALVRAYRLQGKLNEVTVVSSWERVMGKAVALKTQEVYVNQGRLFVRLTSAPLKHELVMAKTRVAELINAEVGETVIKEVIFL</sequence>
<dbReference type="Proteomes" id="UP000618931">
    <property type="component" value="Unassembled WGS sequence"/>
</dbReference>